<reference evidence="2" key="1">
    <citation type="submission" date="2021-01" db="EMBL/GenBank/DDBJ databases">
        <title>Caligus Genome Assembly.</title>
        <authorList>
            <person name="Gallardo-Escarate C."/>
        </authorList>
    </citation>
    <scope>NUCLEOTIDE SEQUENCE [LARGE SCALE GENOMIC DNA]</scope>
</reference>
<dbReference type="AlphaFoldDB" id="A0A7T8H2A4"/>
<feature type="non-terminal residue" evidence="1">
    <location>
        <position position="1"/>
    </location>
</feature>
<name>A0A7T8H2A4_CALRO</name>
<gene>
    <name evidence="1" type="ORF">FKW44_016686</name>
</gene>
<protein>
    <submittedName>
        <fullName evidence="1">Uncharacterized protein</fullName>
    </submittedName>
</protein>
<proteinExistence type="predicted"/>
<accession>A0A7T8H2A4</accession>
<organism evidence="1 2">
    <name type="scientific">Caligus rogercresseyi</name>
    <name type="common">Sea louse</name>
    <dbReference type="NCBI Taxonomy" id="217165"/>
    <lineage>
        <taxon>Eukaryota</taxon>
        <taxon>Metazoa</taxon>
        <taxon>Ecdysozoa</taxon>
        <taxon>Arthropoda</taxon>
        <taxon>Crustacea</taxon>
        <taxon>Multicrustacea</taxon>
        <taxon>Hexanauplia</taxon>
        <taxon>Copepoda</taxon>
        <taxon>Siphonostomatoida</taxon>
        <taxon>Caligidae</taxon>
        <taxon>Caligus</taxon>
    </lineage>
</organism>
<dbReference type="EMBL" id="CP045900">
    <property type="protein sequence ID" value="QQP42118.1"/>
    <property type="molecule type" value="Genomic_DNA"/>
</dbReference>
<evidence type="ECO:0000313" key="2">
    <source>
        <dbReference type="Proteomes" id="UP000595437"/>
    </source>
</evidence>
<dbReference type="Proteomes" id="UP000595437">
    <property type="component" value="Chromosome 11"/>
</dbReference>
<evidence type="ECO:0000313" key="1">
    <source>
        <dbReference type="EMBL" id="QQP42118.1"/>
    </source>
</evidence>
<sequence>EKAREIWVDIGDPMMKKASPSWQATGGSSGLERGSIYKWSKNVSSSKDAVPKIPAT</sequence>
<keyword evidence="2" id="KW-1185">Reference proteome</keyword>